<evidence type="ECO:0000256" key="1">
    <source>
        <dbReference type="SAM" id="SignalP"/>
    </source>
</evidence>
<dbReference type="RefSeq" id="XP_040718667.1">
    <property type="nucleotide sequence ID" value="XM_040863422.1"/>
</dbReference>
<keyword evidence="3" id="KW-1185">Reference proteome</keyword>
<evidence type="ECO:0008006" key="4">
    <source>
        <dbReference type="Google" id="ProtNLM"/>
    </source>
</evidence>
<proteinExistence type="predicted"/>
<dbReference type="GeneID" id="63779634"/>
<name>A0A1Y2E9X2_9PEZI</name>
<feature type="chain" id="PRO_5012305190" description="Adhesin domain-containing protein" evidence="1">
    <location>
        <begin position="24"/>
        <end position="298"/>
    </location>
</feature>
<dbReference type="Proteomes" id="UP000193689">
    <property type="component" value="Unassembled WGS sequence"/>
</dbReference>
<organism evidence="2 3">
    <name type="scientific">Pseudomassariella vexata</name>
    <dbReference type="NCBI Taxonomy" id="1141098"/>
    <lineage>
        <taxon>Eukaryota</taxon>
        <taxon>Fungi</taxon>
        <taxon>Dikarya</taxon>
        <taxon>Ascomycota</taxon>
        <taxon>Pezizomycotina</taxon>
        <taxon>Sordariomycetes</taxon>
        <taxon>Xylariomycetidae</taxon>
        <taxon>Amphisphaeriales</taxon>
        <taxon>Pseudomassariaceae</taxon>
        <taxon>Pseudomassariella</taxon>
    </lineage>
</organism>
<dbReference type="AlphaFoldDB" id="A0A1Y2E9X2"/>
<sequence>MPSLVSKAAVAFLLFTLFSIVLAQDGYIGYHLEQRGDPESTTYETENTVGGVVLPADPDVYLNANVSVGEIDIEVDNITAKINLDAKVLSLLHFTAGVDLSIDRVKLSIQNVTAKVHLEARLGNVVAMIDDVLSSVDLNPIIATLSSDVGSIVGNVTDELGSADSTSTTTKRSVDLLDYNVQHNILYSINDYSGQTHTNRILGQNGTIYDKFINNDGDETGRRNVGYYSRDMSFTGHNRTITIDGMTEYEMGYMYAPYAGLEVYSHIFMTESGLIVKTKIVSEAEGGGTSTISDDADQ</sequence>
<dbReference type="InParanoid" id="A0A1Y2E9X2"/>
<keyword evidence="1" id="KW-0732">Signal</keyword>
<evidence type="ECO:0000313" key="3">
    <source>
        <dbReference type="Proteomes" id="UP000193689"/>
    </source>
</evidence>
<accession>A0A1Y2E9X2</accession>
<dbReference type="EMBL" id="MCFJ01000003">
    <property type="protein sequence ID" value="ORY68380.1"/>
    <property type="molecule type" value="Genomic_DNA"/>
</dbReference>
<feature type="signal peptide" evidence="1">
    <location>
        <begin position="1"/>
        <end position="23"/>
    </location>
</feature>
<reference evidence="2 3" key="1">
    <citation type="submission" date="2016-07" db="EMBL/GenBank/DDBJ databases">
        <title>Pervasive Adenine N6-methylation of Active Genes in Fungi.</title>
        <authorList>
            <consortium name="DOE Joint Genome Institute"/>
            <person name="Mondo S.J."/>
            <person name="Dannebaum R.O."/>
            <person name="Kuo R.C."/>
            <person name="Labutti K."/>
            <person name="Haridas S."/>
            <person name="Kuo A."/>
            <person name="Salamov A."/>
            <person name="Ahrendt S.R."/>
            <person name="Lipzen A."/>
            <person name="Sullivan W."/>
            <person name="Andreopoulos W.B."/>
            <person name="Clum A."/>
            <person name="Lindquist E."/>
            <person name="Daum C."/>
            <person name="Ramamoorthy G.K."/>
            <person name="Gryganskyi A."/>
            <person name="Culley D."/>
            <person name="Magnuson J.K."/>
            <person name="James T.Y."/>
            <person name="O'Malley M.A."/>
            <person name="Stajich J.E."/>
            <person name="Spatafora J.W."/>
            <person name="Visel A."/>
            <person name="Grigoriev I.V."/>
        </authorList>
    </citation>
    <scope>NUCLEOTIDE SEQUENCE [LARGE SCALE GENOMIC DNA]</scope>
    <source>
        <strain evidence="2 3">CBS 129021</strain>
    </source>
</reference>
<evidence type="ECO:0000313" key="2">
    <source>
        <dbReference type="EMBL" id="ORY68380.1"/>
    </source>
</evidence>
<protein>
    <recommendedName>
        <fullName evidence="4">Adhesin domain-containing protein</fullName>
    </recommendedName>
</protein>
<comment type="caution">
    <text evidence="2">The sequence shown here is derived from an EMBL/GenBank/DDBJ whole genome shotgun (WGS) entry which is preliminary data.</text>
</comment>
<dbReference type="OrthoDB" id="4148174at2759"/>
<gene>
    <name evidence="2" type="ORF">BCR38DRAFT_481869</name>
</gene>